<accession>A0ABV1FQN4</accession>
<evidence type="ECO:0000259" key="7">
    <source>
        <dbReference type="Pfam" id="PF00728"/>
    </source>
</evidence>
<evidence type="ECO:0000259" key="8">
    <source>
        <dbReference type="Pfam" id="PF02838"/>
    </source>
</evidence>
<evidence type="ECO:0000256" key="2">
    <source>
        <dbReference type="ARBA" id="ARBA00006285"/>
    </source>
</evidence>
<feature type="domain" description="Glycoside hydrolase family 20 catalytic" evidence="7">
    <location>
        <begin position="311"/>
        <end position="668"/>
    </location>
</feature>
<dbReference type="PRINTS" id="PR00738">
    <property type="entry name" value="GLHYDRLASE20"/>
</dbReference>
<dbReference type="Gene3D" id="3.30.379.10">
    <property type="entry name" value="Chitobiase/beta-hexosaminidase domain 2-like"/>
    <property type="match status" value="1"/>
</dbReference>
<organism evidence="9 10">
    <name type="scientific">Hallella faecis</name>
    <dbReference type="NCBI Taxonomy" id="2841596"/>
    <lineage>
        <taxon>Bacteria</taxon>
        <taxon>Pseudomonadati</taxon>
        <taxon>Bacteroidota</taxon>
        <taxon>Bacteroidia</taxon>
        <taxon>Bacteroidales</taxon>
        <taxon>Prevotellaceae</taxon>
        <taxon>Hallella</taxon>
    </lineage>
</organism>
<dbReference type="RefSeq" id="WP_215759802.1">
    <property type="nucleotide sequence ID" value="NZ_JAHKBE010000020.1"/>
</dbReference>
<dbReference type="SUPFAM" id="SSF51445">
    <property type="entry name" value="(Trans)glycosidases"/>
    <property type="match status" value="1"/>
</dbReference>
<dbReference type="CDD" id="cd00161">
    <property type="entry name" value="beta-trefoil_Ricin-like"/>
    <property type="match status" value="1"/>
</dbReference>
<evidence type="ECO:0000256" key="1">
    <source>
        <dbReference type="ARBA" id="ARBA00001231"/>
    </source>
</evidence>
<dbReference type="Pfam" id="PF00728">
    <property type="entry name" value="Glyco_hydro_20"/>
    <property type="match status" value="1"/>
</dbReference>
<feature type="chain" id="PRO_5046435674" description="beta-N-acetylhexosaminidase" evidence="6">
    <location>
        <begin position="21"/>
        <end position="1175"/>
    </location>
</feature>
<evidence type="ECO:0000256" key="4">
    <source>
        <dbReference type="ARBA" id="ARBA00022801"/>
    </source>
</evidence>
<dbReference type="SUPFAM" id="SSF50370">
    <property type="entry name" value="Ricin B-like lectins"/>
    <property type="match status" value="1"/>
</dbReference>
<keyword evidence="5" id="KW-0326">Glycosidase</keyword>
<dbReference type="InterPro" id="IPR015883">
    <property type="entry name" value="Glyco_hydro_20_cat"/>
</dbReference>
<keyword evidence="6" id="KW-0732">Signal</keyword>
<dbReference type="Gene3D" id="3.20.20.80">
    <property type="entry name" value="Glycosidases"/>
    <property type="match status" value="1"/>
</dbReference>
<evidence type="ECO:0000256" key="5">
    <source>
        <dbReference type="ARBA" id="ARBA00023295"/>
    </source>
</evidence>
<dbReference type="Gene3D" id="2.80.10.50">
    <property type="match status" value="1"/>
</dbReference>
<dbReference type="Pfam" id="PF02838">
    <property type="entry name" value="Glyco_hydro_20b"/>
    <property type="match status" value="1"/>
</dbReference>
<evidence type="ECO:0000313" key="10">
    <source>
        <dbReference type="Proteomes" id="UP001487296"/>
    </source>
</evidence>
<dbReference type="PANTHER" id="PTHR22600:SF57">
    <property type="entry name" value="BETA-N-ACETYLHEXOSAMINIDASE"/>
    <property type="match status" value="1"/>
</dbReference>
<dbReference type="InterPro" id="IPR015882">
    <property type="entry name" value="HEX_bac_N"/>
</dbReference>
<proteinExistence type="inferred from homology"/>
<dbReference type="Proteomes" id="UP001487296">
    <property type="component" value="Unassembled WGS sequence"/>
</dbReference>
<dbReference type="InterPro" id="IPR029018">
    <property type="entry name" value="Hex-like_dom2"/>
</dbReference>
<dbReference type="EC" id="3.2.1.52" evidence="3"/>
<comment type="similarity">
    <text evidence="2">Belongs to the glycosyl hydrolase 20 family.</text>
</comment>
<reference evidence="9 10" key="1">
    <citation type="submission" date="2024-04" db="EMBL/GenBank/DDBJ databases">
        <title>Human intestinal bacterial collection.</title>
        <authorList>
            <person name="Pauvert C."/>
            <person name="Hitch T.C.A."/>
            <person name="Clavel T."/>
        </authorList>
    </citation>
    <scope>NUCLEOTIDE SEQUENCE [LARGE SCALE GENOMIC DNA]</scope>
    <source>
        <strain evidence="9 10">CLA-AA-H145</strain>
    </source>
</reference>
<comment type="catalytic activity">
    <reaction evidence="1">
        <text>Hydrolysis of terminal non-reducing N-acetyl-D-hexosamine residues in N-acetyl-beta-D-hexosaminides.</text>
        <dbReference type="EC" id="3.2.1.52"/>
    </reaction>
</comment>
<feature type="signal peptide" evidence="6">
    <location>
        <begin position="1"/>
        <end position="20"/>
    </location>
</feature>
<evidence type="ECO:0000313" key="9">
    <source>
        <dbReference type="EMBL" id="MEQ2486719.1"/>
    </source>
</evidence>
<sequence>MTKKLLTLLMFLMGVLHLQAAPVEPKVSTSVETHWYLLQFLNGEGVLEASTDGTNVHVGIPTGKASQLWKIEGSSNSGYTLISKNGLQLYTTSASTNGMFRAGTHPNNNKRFVWQTTTNTTYKDRGWVLSLKNNTGVYMNQWGGAGVGKEIGLWNDRADGNQPFLFVDADELSGVSPLPLIPYPASVTRNEGTLPLRSLVSIVAVDEPTTRYATEFAQQLQAVAGITLSVNNAAATTSAILMTTDASLAHEAYTLNVTAEGIRITAADSTGFFYALQTLKQLMPHAIYGTQAALDLDWSVPCVAIADQPQFGHRGYMLDVARHFFSKAEVKRVLDIMASYKMNRFHWHLTDDQGWRIEIPEYPKLTTVGSVRKGSFSNAGGSAHFFDDTEYGRGMFFTLDDLREIVAYAKDRNIEIMPEIDLPGHMVAAVAAYPELSCDPTKNYEVRIDGGISKDVLNVGKDEVIDFLKCVLGHVAEVFPFQYIHLGGDECPTDQWRNNADCLKRVEQEGLSGVNQLQSWLVEKLGIYLKENYNKDIVCWDELLAHWNSDNTVKPVIMAWNNINKSKEAADKGFMSIVVPYQSLYFDMMQVPLSRVDVNEKYQGGWGDNWVNTVETVYGVNPAGALSGREEYCLGVQGNMWTETCNDSIELEYQLLPRLLALSETGWLPASKKSFINFYQRLQLNRDILDAKGLTYATHYFEEPDYTEAETALTEAKAIIEASKPGQVGFPAQEEYDKLVSAYNALKGQVDDASLLTALTAEIAAYKQANIVLPQEGKTYLLVSASTYYKAKYAGSTAYCDGQHIRFHYTPQVEPEELWQFKAEGNAFRLTNVLKNQQLVLSTTNGSNATLAEQGTMLTIALPTKASGKYTYVPGALTLGTSATALLSADCTGYVKTGNNGAVCYPGTWFIVEVTDFTAQLQGLVKKANHLILTANPGKANEPTEEALEFLTESLITPAKAALAEGAVSEATYKQFFDIYAQFLAMPRLSAIDALKEDVYYKVRNAWFTNYYAKADASGNIAPATSGDGDGYLWQVKKNADGTIELINKLTKKAAYPATVSDAAAIKTGTSYSWMVDEFTCAEDASKFGLRIIAKTGALGWYINPNAFLKVILKPIEWGAAIWKFDETTIAVPNSIKGATVDQQKATKYYDLQGRRVNPTGHGVFITNTGRKVVK</sequence>
<dbReference type="InterPro" id="IPR017853">
    <property type="entry name" value="GH"/>
</dbReference>
<dbReference type="InterPro" id="IPR035992">
    <property type="entry name" value="Ricin_B-like_lectins"/>
</dbReference>
<gene>
    <name evidence="9" type="ORF">AAAT34_06585</name>
</gene>
<dbReference type="SUPFAM" id="SSF55545">
    <property type="entry name" value="beta-N-acetylhexosaminidase-like domain"/>
    <property type="match status" value="1"/>
</dbReference>
<dbReference type="InterPro" id="IPR025705">
    <property type="entry name" value="Beta_hexosaminidase_sua/sub"/>
</dbReference>
<name>A0ABV1FQN4_9BACT</name>
<protein>
    <recommendedName>
        <fullName evidence="3">beta-N-acetylhexosaminidase</fullName>
        <ecNumber evidence="3">3.2.1.52</ecNumber>
    </recommendedName>
</protein>
<keyword evidence="4" id="KW-0378">Hydrolase</keyword>
<feature type="domain" description="Beta-hexosaminidase bacterial type N-terminal" evidence="8">
    <location>
        <begin position="179"/>
        <end position="308"/>
    </location>
</feature>
<keyword evidence="10" id="KW-1185">Reference proteome</keyword>
<evidence type="ECO:0000256" key="3">
    <source>
        <dbReference type="ARBA" id="ARBA00012663"/>
    </source>
</evidence>
<comment type="caution">
    <text evidence="9">The sequence shown here is derived from an EMBL/GenBank/DDBJ whole genome shotgun (WGS) entry which is preliminary data.</text>
</comment>
<dbReference type="CDD" id="cd06563">
    <property type="entry name" value="GH20_chitobiase-like"/>
    <property type="match status" value="1"/>
</dbReference>
<dbReference type="PANTHER" id="PTHR22600">
    <property type="entry name" value="BETA-HEXOSAMINIDASE"/>
    <property type="match status" value="1"/>
</dbReference>
<evidence type="ECO:0000256" key="6">
    <source>
        <dbReference type="SAM" id="SignalP"/>
    </source>
</evidence>
<dbReference type="EMBL" id="JBBNFP010000020">
    <property type="protein sequence ID" value="MEQ2486719.1"/>
    <property type="molecule type" value="Genomic_DNA"/>
</dbReference>